<name>W8BYV6_CERCA</name>
<accession>W8BYV6</accession>
<evidence type="ECO:0000313" key="2">
    <source>
        <dbReference type="EMBL" id="JAC04498.1"/>
    </source>
</evidence>
<dbReference type="RefSeq" id="XP_004521697.1">
    <property type="nucleotide sequence ID" value="XM_004521640.3"/>
</dbReference>
<dbReference type="EMBL" id="GAMC01002058">
    <property type="protein sequence ID" value="JAC04498.1"/>
    <property type="molecule type" value="mRNA"/>
</dbReference>
<proteinExistence type="evidence at transcript level"/>
<protein>
    <submittedName>
        <fullName evidence="2">Uncharacterized protein</fullName>
    </submittedName>
</protein>
<reference evidence="2" key="1">
    <citation type="submission" date="2013-07" db="EMBL/GenBank/DDBJ databases">
        <authorList>
            <person name="Geib S."/>
        </authorList>
    </citation>
    <scope>NUCLEOTIDE SEQUENCE</scope>
</reference>
<dbReference type="KEGG" id="ccat:101458376"/>
<feature type="region of interest" description="Disordered" evidence="1">
    <location>
        <begin position="136"/>
        <end position="166"/>
    </location>
</feature>
<dbReference type="AlphaFoldDB" id="W8BYV6"/>
<dbReference type="GeneID" id="101458376"/>
<feature type="compositionally biased region" description="Low complexity" evidence="1">
    <location>
        <begin position="152"/>
        <end position="163"/>
    </location>
</feature>
<organism evidence="2">
    <name type="scientific">Ceratitis capitata</name>
    <name type="common">Mediterranean fruit fly</name>
    <name type="synonym">Tephritis capitata</name>
    <dbReference type="NCBI Taxonomy" id="7213"/>
    <lineage>
        <taxon>Eukaryota</taxon>
        <taxon>Metazoa</taxon>
        <taxon>Ecdysozoa</taxon>
        <taxon>Arthropoda</taxon>
        <taxon>Hexapoda</taxon>
        <taxon>Insecta</taxon>
        <taxon>Pterygota</taxon>
        <taxon>Neoptera</taxon>
        <taxon>Endopterygota</taxon>
        <taxon>Diptera</taxon>
        <taxon>Brachycera</taxon>
        <taxon>Muscomorpha</taxon>
        <taxon>Tephritoidea</taxon>
        <taxon>Tephritidae</taxon>
        <taxon>Ceratitis</taxon>
        <taxon>Ceratitis</taxon>
    </lineage>
</organism>
<reference evidence="2" key="2">
    <citation type="journal article" date="2014" name="BMC Genomics">
        <title>A genomic perspective to assessing quality of mass-reared SIT flies used in Mediterranean fruit fly (Ceratitis capitata) eradication in California.</title>
        <authorList>
            <person name="Calla B."/>
            <person name="Hall B."/>
            <person name="Hou S."/>
            <person name="Geib S.M."/>
        </authorList>
    </citation>
    <scope>NUCLEOTIDE SEQUENCE</scope>
</reference>
<sequence length="312" mass="35759">MDPIKDDDEYRKQIRSHFMDNITKGKFQQIPSQQHYPPENTFQSNKMPDFELYKQQYKRANRSSGGDADRMLYDPHFAGHGSQAESYRGSCYNENVNFNRHYPTKPKPPLAIPLSSHTNQHKYHPNDANAYLYETDSNIGGVGPGSEESNKSQKSSKTVVSKKSSQDLRKMVKSQCKLHEVIDETLKQMCSTEPDPLSEGDSRVKEQTGQMGLQKTPGSCKRCTDKVFARSSQKDVMTEISKGDFLECRSGDTLTISVDDVVNSKVINPMIRKLQRMYLNNLREEMSLMEDLERLPHKVNEVYKATIFKQKE</sequence>
<evidence type="ECO:0000256" key="1">
    <source>
        <dbReference type="SAM" id="MobiDB-lite"/>
    </source>
</evidence>
<dbReference type="OrthoDB" id="7989813at2759"/>